<dbReference type="GO" id="GO:0004386">
    <property type="term" value="F:helicase activity"/>
    <property type="evidence" value="ECO:0007669"/>
    <property type="project" value="UniProtKB-KW"/>
</dbReference>
<keyword evidence="1" id="KW-0547">Nucleotide-binding</keyword>
<dbReference type="InterPro" id="IPR059023">
    <property type="entry name" value="RNA_hel_CTD"/>
</dbReference>
<keyword evidence="2" id="KW-0378">Hydrolase</keyword>
<dbReference type="FunFam" id="1.20.120.1080:FF:000002">
    <property type="entry name" value="Putative ATP-dependent RNA helicase DHX36"/>
    <property type="match status" value="1"/>
</dbReference>
<reference evidence="7 8" key="1">
    <citation type="journal article" date="2021" name="Nat. Plants">
        <title>The Taxus genome provides insights into paclitaxel biosynthesis.</title>
        <authorList>
            <person name="Xiong X."/>
            <person name="Gou J."/>
            <person name="Liao Q."/>
            <person name="Li Y."/>
            <person name="Zhou Q."/>
            <person name="Bi G."/>
            <person name="Li C."/>
            <person name="Du R."/>
            <person name="Wang X."/>
            <person name="Sun T."/>
            <person name="Guo L."/>
            <person name="Liang H."/>
            <person name="Lu P."/>
            <person name="Wu Y."/>
            <person name="Zhang Z."/>
            <person name="Ro D.K."/>
            <person name="Shang Y."/>
            <person name="Huang S."/>
            <person name="Yan J."/>
        </authorList>
    </citation>
    <scope>NUCLEOTIDE SEQUENCE [LARGE SCALE GENOMIC DNA]</scope>
    <source>
        <strain evidence="7">Ta-2019</strain>
    </source>
</reference>
<evidence type="ECO:0000256" key="5">
    <source>
        <dbReference type="ARBA" id="ARBA00060772"/>
    </source>
</evidence>
<gene>
    <name evidence="7" type="ORF">KI387_003210</name>
</gene>
<evidence type="ECO:0000259" key="6">
    <source>
        <dbReference type="SMART" id="SM00847"/>
    </source>
</evidence>
<sequence>YVIDTGRHKEMSYDHNKGLSCLQEAWVSKASAKQRRGRAGRVRSGCCYRLYSRQQFQQFTEQQLPEVLRISLDRLCLKVKTLLGGPLENLTQQMLSPPSPEAIGESVRSLRSMNVLDEKECLTPLGQYIAQMPVDASVGKMLIFGCMLRCLNPILTVAAALSGRTPFLSPMDKREEANATHLRFAGTSKSDHMAIIAAYDGWDASRKDGWNSEVEYCKANFLSRETLVGMEASRNDYLKMLADIVICAGFYPNIVRVRHPEKKYVQTENGTVAKVAAAAANELRFFTKLDGRVFLHPSSVNFPVGIFESPWLVFTEKVKTSKIFIKNSTIVPAYGLLLFGGEVKVNHEKQTIKVDDWLEFEAPARISVLIKEMRSKVDSLLMEKIRNPALDISGNMVVTALIQLLVTDGL</sequence>
<evidence type="ECO:0000313" key="7">
    <source>
        <dbReference type="EMBL" id="KAH9331102.1"/>
    </source>
</evidence>
<protein>
    <recommendedName>
        <fullName evidence="6">Helicase-associated domain-containing protein</fullName>
    </recommendedName>
</protein>
<evidence type="ECO:0000313" key="8">
    <source>
        <dbReference type="Proteomes" id="UP000824469"/>
    </source>
</evidence>
<comment type="caution">
    <text evidence="7">The sequence shown here is derived from an EMBL/GenBank/DDBJ whole genome shotgun (WGS) entry which is preliminary data.</text>
</comment>
<dbReference type="AlphaFoldDB" id="A0AA38LRY9"/>
<dbReference type="EMBL" id="JAHRHJ020000001">
    <property type="protein sequence ID" value="KAH9331102.1"/>
    <property type="molecule type" value="Genomic_DNA"/>
</dbReference>
<organism evidence="7 8">
    <name type="scientific">Taxus chinensis</name>
    <name type="common">Chinese yew</name>
    <name type="synonym">Taxus wallichiana var. chinensis</name>
    <dbReference type="NCBI Taxonomy" id="29808"/>
    <lineage>
        <taxon>Eukaryota</taxon>
        <taxon>Viridiplantae</taxon>
        <taxon>Streptophyta</taxon>
        <taxon>Embryophyta</taxon>
        <taxon>Tracheophyta</taxon>
        <taxon>Spermatophyta</taxon>
        <taxon>Pinopsida</taxon>
        <taxon>Pinidae</taxon>
        <taxon>Conifers II</taxon>
        <taxon>Cupressales</taxon>
        <taxon>Taxaceae</taxon>
        <taxon>Taxus</taxon>
    </lineage>
</organism>
<dbReference type="GO" id="GO:0005524">
    <property type="term" value="F:ATP binding"/>
    <property type="evidence" value="ECO:0007669"/>
    <property type="project" value="UniProtKB-KW"/>
</dbReference>
<evidence type="ECO:0000256" key="1">
    <source>
        <dbReference type="ARBA" id="ARBA00022741"/>
    </source>
</evidence>
<accession>A0AA38LRY9</accession>
<proteinExistence type="inferred from homology"/>
<name>A0AA38LRY9_TAXCH</name>
<evidence type="ECO:0000256" key="4">
    <source>
        <dbReference type="ARBA" id="ARBA00022840"/>
    </source>
</evidence>
<dbReference type="Gene3D" id="1.20.120.1080">
    <property type="match status" value="1"/>
</dbReference>
<dbReference type="Pfam" id="PF26026">
    <property type="entry name" value="RNA_hel_CTD"/>
    <property type="match status" value="1"/>
</dbReference>
<dbReference type="Proteomes" id="UP000824469">
    <property type="component" value="Unassembled WGS sequence"/>
</dbReference>
<dbReference type="SMART" id="SM00847">
    <property type="entry name" value="HA2"/>
    <property type="match status" value="1"/>
</dbReference>
<dbReference type="PANTHER" id="PTHR18934:SF145">
    <property type="entry name" value="ATP-DEPENDENT RNA HELICASE DHX57-RELATED"/>
    <property type="match status" value="1"/>
</dbReference>
<dbReference type="Gene3D" id="3.40.50.300">
    <property type="entry name" value="P-loop containing nucleotide triphosphate hydrolases"/>
    <property type="match status" value="1"/>
</dbReference>
<dbReference type="InterPro" id="IPR027417">
    <property type="entry name" value="P-loop_NTPase"/>
</dbReference>
<dbReference type="InterPro" id="IPR011709">
    <property type="entry name" value="DEAD-box_helicase_OB_fold"/>
</dbReference>
<dbReference type="Pfam" id="PF07717">
    <property type="entry name" value="OB_NTP_bind"/>
    <property type="match status" value="1"/>
</dbReference>
<keyword evidence="4" id="KW-0067">ATP-binding</keyword>
<dbReference type="OMA" id="IVRVRHP"/>
<comment type="similarity">
    <text evidence="5">Belongs to the DExH box helicase family.</text>
</comment>
<evidence type="ECO:0000256" key="2">
    <source>
        <dbReference type="ARBA" id="ARBA00022801"/>
    </source>
</evidence>
<evidence type="ECO:0000256" key="3">
    <source>
        <dbReference type="ARBA" id="ARBA00022806"/>
    </source>
</evidence>
<keyword evidence="8" id="KW-1185">Reference proteome</keyword>
<feature type="domain" description="Helicase-associated" evidence="6">
    <location>
        <begin position="105"/>
        <end position="196"/>
    </location>
</feature>
<dbReference type="GO" id="GO:0003723">
    <property type="term" value="F:RNA binding"/>
    <property type="evidence" value="ECO:0007669"/>
    <property type="project" value="TreeGrafter"/>
</dbReference>
<dbReference type="PANTHER" id="PTHR18934">
    <property type="entry name" value="ATP-DEPENDENT RNA HELICASE"/>
    <property type="match status" value="1"/>
</dbReference>
<dbReference type="InterPro" id="IPR007502">
    <property type="entry name" value="Helicase-assoc_dom"/>
</dbReference>
<dbReference type="SUPFAM" id="SSF52540">
    <property type="entry name" value="P-loop containing nucleoside triphosphate hydrolases"/>
    <property type="match status" value="1"/>
</dbReference>
<feature type="non-terminal residue" evidence="7">
    <location>
        <position position="410"/>
    </location>
</feature>
<keyword evidence="3" id="KW-0347">Helicase</keyword>
<dbReference type="Pfam" id="PF21010">
    <property type="entry name" value="HA2_C"/>
    <property type="match status" value="1"/>
</dbReference>
<dbReference type="GO" id="GO:0016787">
    <property type="term" value="F:hydrolase activity"/>
    <property type="evidence" value="ECO:0007669"/>
    <property type="project" value="UniProtKB-KW"/>
</dbReference>